<evidence type="ECO:0000259" key="3">
    <source>
        <dbReference type="PROSITE" id="PS50836"/>
    </source>
</evidence>
<sequence length="292" mass="33575">MSTTKNYAFKTMTFYTQLFCFFLFVNASHENAEKKPDVFANKVNLSDNYIVEWTVNETSIEFKVNVAVDEKGWIFLGFMPKPKNSSVNPERPKLLHDSRGDFVVTWPSSASERTTMDLNTIKNPGVLQKDENSTHMDYHVNVQQLATNTSSRSVLLIHRKLDTGDSQDVIITDQPMWMFAAYGNSEVYLKDLSDITTGNIEDTLMVKDVILVKSNGKDDNKTPWHKVLREQMEKHWITVVLAVSGVLTLVIIGTVYCCFRKRSEFKNKKVKMTFYKEDEDDEARVAFLHSRT</sequence>
<keyword evidence="1" id="KW-0472">Membrane</keyword>
<feature type="chain" id="PRO_5040862270" description="DOMON domain-containing protein" evidence="2">
    <location>
        <begin position="28"/>
        <end position="292"/>
    </location>
</feature>
<keyword evidence="1" id="KW-0812">Transmembrane</keyword>
<accession>A0A9X0CLK9</accession>
<keyword evidence="1" id="KW-1133">Transmembrane helix</keyword>
<dbReference type="PROSITE" id="PS50836">
    <property type="entry name" value="DOMON"/>
    <property type="match status" value="1"/>
</dbReference>
<organism evidence="4 5">
    <name type="scientific">Desmophyllum pertusum</name>
    <dbReference type="NCBI Taxonomy" id="174260"/>
    <lineage>
        <taxon>Eukaryota</taxon>
        <taxon>Metazoa</taxon>
        <taxon>Cnidaria</taxon>
        <taxon>Anthozoa</taxon>
        <taxon>Hexacorallia</taxon>
        <taxon>Scleractinia</taxon>
        <taxon>Caryophylliina</taxon>
        <taxon>Caryophylliidae</taxon>
        <taxon>Desmophyllum</taxon>
    </lineage>
</organism>
<evidence type="ECO:0000256" key="2">
    <source>
        <dbReference type="SAM" id="SignalP"/>
    </source>
</evidence>
<gene>
    <name evidence="4" type="ORF">OS493_023794</name>
</gene>
<proteinExistence type="predicted"/>
<dbReference type="AlphaFoldDB" id="A0A9X0CLK9"/>
<keyword evidence="2" id="KW-0732">Signal</keyword>
<evidence type="ECO:0000313" key="5">
    <source>
        <dbReference type="Proteomes" id="UP001163046"/>
    </source>
</evidence>
<evidence type="ECO:0000313" key="4">
    <source>
        <dbReference type="EMBL" id="KAJ7357663.1"/>
    </source>
</evidence>
<evidence type="ECO:0000256" key="1">
    <source>
        <dbReference type="SAM" id="Phobius"/>
    </source>
</evidence>
<protein>
    <recommendedName>
        <fullName evidence="3">DOMON domain-containing protein</fullName>
    </recommendedName>
</protein>
<feature type="transmembrane region" description="Helical" evidence="1">
    <location>
        <begin position="236"/>
        <end position="259"/>
    </location>
</feature>
<feature type="domain" description="DOMON" evidence="3">
    <location>
        <begin position="47"/>
        <end position="183"/>
    </location>
</feature>
<dbReference type="OrthoDB" id="5953448at2759"/>
<feature type="signal peptide" evidence="2">
    <location>
        <begin position="1"/>
        <end position="27"/>
    </location>
</feature>
<name>A0A9X0CLK9_9CNID</name>
<keyword evidence="5" id="KW-1185">Reference proteome</keyword>
<reference evidence="4" key="1">
    <citation type="submission" date="2023-01" db="EMBL/GenBank/DDBJ databases">
        <title>Genome assembly of the deep-sea coral Lophelia pertusa.</title>
        <authorList>
            <person name="Herrera S."/>
            <person name="Cordes E."/>
        </authorList>
    </citation>
    <scope>NUCLEOTIDE SEQUENCE</scope>
    <source>
        <strain evidence="4">USNM1676648</strain>
        <tissue evidence="4">Polyp</tissue>
    </source>
</reference>
<dbReference type="EMBL" id="MU827319">
    <property type="protein sequence ID" value="KAJ7357663.1"/>
    <property type="molecule type" value="Genomic_DNA"/>
</dbReference>
<dbReference type="InterPro" id="IPR005018">
    <property type="entry name" value="DOMON_domain"/>
</dbReference>
<comment type="caution">
    <text evidence="4">The sequence shown here is derived from an EMBL/GenBank/DDBJ whole genome shotgun (WGS) entry which is preliminary data.</text>
</comment>
<dbReference type="Proteomes" id="UP001163046">
    <property type="component" value="Unassembled WGS sequence"/>
</dbReference>